<dbReference type="OMA" id="SYHIMHT"/>
<dbReference type="Pfam" id="PF02383">
    <property type="entry name" value="Syja_N"/>
    <property type="match status" value="1"/>
</dbReference>
<accession>T1GX12</accession>
<dbReference type="PANTHER" id="PTHR45738">
    <property type="entry name" value="POLYPHOSPHOINOSITIDE PHOSPHATASE"/>
    <property type="match status" value="1"/>
</dbReference>
<feature type="domain" description="SAC" evidence="4">
    <location>
        <begin position="129"/>
        <end position="464"/>
    </location>
</feature>
<dbReference type="GO" id="GO:0012505">
    <property type="term" value="C:endomembrane system"/>
    <property type="evidence" value="ECO:0007669"/>
    <property type="project" value="UniProtKB-SubCell"/>
</dbReference>
<reference evidence="6" key="1">
    <citation type="submission" date="2013-02" db="EMBL/GenBank/DDBJ databases">
        <authorList>
            <person name="Hughes D."/>
        </authorList>
    </citation>
    <scope>NUCLEOTIDE SEQUENCE</scope>
    <source>
        <strain>Durham</strain>
        <strain evidence="6">NC isolate 2 -- Noor lab</strain>
    </source>
</reference>
<organism evidence="5 6">
    <name type="scientific">Megaselia scalaris</name>
    <name type="common">Humpbacked fly</name>
    <name type="synonym">Phora scalaris</name>
    <dbReference type="NCBI Taxonomy" id="36166"/>
    <lineage>
        <taxon>Eukaryota</taxon>
        <taxon>Metazoa</taxon>
        <taxon>Ecdysozoa</taxon>
        <taxon>Arthropoda</taxon>
        <taxon>Hexapoda</taxon>
        <taxon>Insecta</taxon>
        <taxon>Pterygota</taxon>
        <taxon>Neoptera</taxon>
        <taxon>Endopterygota</taxon>
        <taxon>Diptera</taxon>
        <taxon>Brachycera</taxon>
        <taxon>Muscomorpha</taxon>
        <taxon>Platypezoidea</taxon>
        <taxon>Phoridae</taxon>
        <taxon>Megaseliini</taxon>
        <taxon>Megaselia</taxon>
    </lineage>
</organism>
<sequence>MNTNKNVQFHPLISSIQKVVLYETKSRLYLVGSNNRETRFKLLTISRVSSDDSELKVYEYPNEYSNKDIRQIIGNIGNAKVTITKRTKVAFIGNHPIYTIKDTVMIKVNQPLPSGKNPHPFEQRYVKMFQNIDLKSNFYFSYSYDLTRTLQHNLSAPRYVNPDPSNIDIEKEEPFPDFTGSGDFAYRINSRKRFVWNDFLLKPMKNIVLKDWLLEITHGYLSQSCMNIFGRPVYILLMARRSSRFAGTRFLKRGANFHGDVANEVETEQIVQDGSRLCSFTQMRGSIPSHWSQDISKMVPKPPIGVDISDPFSQTPAKHFERLLFHFGSPVIVFNLVKMRERRKHESILTKEIKTSIKYLNQFLPPQHKIKYVHFDMARKIGFFSIDKNEALQFQNGIIRTNCVDCLDRTNTAQFSIAKYALGFQLYHLGFLHSPKLVFDSECVNLLESLFEDHGDTLALQYGGSQLVHRIKTYRKTAAWASQGNDIMQTLSRYYSNTFSDTEKQHAINLFLGYYIPHKNIKNN</sequence>
<dbReference type="Proteomes" id="UP000015102">
    <property type="component" value="Unassembled WGS sequence"/>
</dbReference>
<comment type="subcellular location">
    <subcellularLocation>
        <location evidence="1">Endomembrane system</location>
    </subcellularLocation>
</comment>
<dbReference type="EnsemblMetazoa" id="MESCA008350-RA">
    <property type="protein sequence ID" value="MESCA008350-PA"/>
    <property type="gene ID" value="MESCA008350"/>
</dbReference>
<keyword evidence="2" id="KW-0378">Hydrolase</keyword>
<dbReference type="AlphaFoldDB" id="T1GX12"/>
<dbReference type="STRING" id="36166.T1GX12"/>
<dbReference type="GO" id="GO:0043813">
    <property type="term" value="F:phosphatidylinositol-3,5-bisphosphate 5-phosphatase activity"/>
    <property type="evidence" value="ECO:0007669"/>
    <property type="project" value="InterPro"/>
</dbReference>
<dbReference type="HOGENOM" id="CLU_003016_4_1_1"/>
<name>T1GX12_MEGSC</name>
<evidence type="ECO:0000256" key="3">
    <source>
        <dbReference type="ARBA" id="ARBA00023136"/>
    </source>
</evidence>
<dbReference type="InterPro" id="IPR002013">
    <property type="entry name" value="SAC_dom"/>
</dbReference>
<evidence type="ECO:0000256" key="1">
    <source>
        <dbReference type="ARBA" id="ARBA00004308"/>
    </source>
</evidence>
<evidence type="ECO:0000313" key="6">
    <source>
        <dbReference type="Proteomes" id="UP000015102"/>
    </source>
</evidence>
<evidence type="ECO:0000313" key="5">
    <source>
        <dbReference type="EnsemblMetazoa" id="MESCA008350-PA"/>
    </source>
</evidence>
<dbReference type="PANTHER" id="PTHR45738:SF5">
    <property type="entry name" value="POLYPHOSPHOINOSITIDE PHOSPHATASE"/>
    <property type="match status" value="1"/>
</dbReference>
<dbReference type="PROSITE" id="PS50275">
    <property type="entry name" value="SAC"/>
    <property type="match status" value="1"/>
</dbReference>
<dbReference type="EMBL" id="CAQQ02183991">
    <property type="status" value="NOT_ANNOTATED_CDS"/>
    <property type="molecule type" value="Genomic_DNA"/>
</dbReference>
<dbReference type="GO" id="GO:0046856">
    <property type="term" value="P:phosphatidylinositol dephosphorylation"/>
    <property type="evidence" value="ECO:0007669"/>
    <property type="project" value="InterPro"/>
</dbReference>
<keyword evidence="6" id="KW-1185">Reference proteome</keyword>
<keyword evidence="3" id="KW-0472">Membrane</keyword>
<reference evidence="5" key="2">
    <citation type="submission" date="2015-06" db="UniProtKB">
        <authorList>
            <consortium name="EnsemblMetazoa"/>
        </authorList>
    </citation>
    <scope>IDENTIFICATION</scope>
</reference>
<evidence type="ECO:0000259" key="4">
    <source>
        <dbReference type="PROSITE" id="PS50275"/>
    </source>
</evidence>
<evidence type="ECO:0000256" key="2">
    <source>
        <dbReference type="ARBA" id="ARBA00022801"/>
    </source>
</evidence>
<proteinExistence type="predicted"/>
<protein>
    <recommendedName>
        <fullName evidence="4">SAC domain-containing protein</fullName>
    </recommendedName>
</protein>
<dbReference type="InterPro" id="IPR043573">
    <property type="entry name" value="Fig4-like"/>
</dbReference>